<name>A0A1F7UIR3_9BACT</name>
<dbReference type="AlphaFoldDB" id="A0A1F7UIR3"/>
<gene>
    <name evidence="2" type="ORF">A3E39_04480</name>
</gene>
<accession>A0A1F7UIR3</accession>
<dbReference type="EMBL" id="MGEH01000037">
    <property type="protein sequence ID" value="OGL78143.1"/>
    <property type="molecule type" value="Genomic_DNA"/>
</dbReference>
<evidence type="ECO:0000313" key="3">
    <source>
        <dbReference type="Proteomes" id="UP000176603"/>
    </source>
</evidence>
<sequence length="280" mass="31935">MKWPSRIGREEGTFAGERYVTTTKRRRVVVAFLAVVAVVGWLYVFFGSGIFTVSTVDIGDVSDLERGEVMKEVYASLDEQGTWSRRNLLLVNSSALSHDLEQRLFAEEVAVEKSYPSVLRLNIRERQSSLILVTGNEFFLLDRRGMVAKRITTEEEEQILKRIAKPSPTKSDDAPILTLRESPLFVPGEPLVDQVIVETWLRAFQDLSKAGFGYRNAILETSTSTKLVLNMYEPYDVYVDLLTSMQDQIQSYYVFSKSLPPGTRIYSYVDARIPGRIYYK</sequence>
<keyword evidence="1" id="KW-0812">Transmembrane</keyword>
<dbReference type="STRING" id="1802399.A3E39_04480"/>
<comment type="caution">
    <text evidence="2">The sequence shown here is derived from an EMBL/GenBank/DDBJ whole genome shotgun (WGS) entry which is preliminary data.</text>
</comment>
<reference evidence="2 3" key="1">
    <citation type="journal article" date="2016" name="Nat. Commun.">
        <title>Thousands of microbial genomes shed light on interconnected biogeochemical processes in an aquifer system.</title>
        <authorList>
            <person name="Anantharaman K."/>
            <person name="Brown C.T."/>
            <person name="Hug L.A."/>
            <person name="Sharon I."/>
            <person name="Castelle C.J."/>
            <person name="Probst A.J."/>
            <person name="Thomas B.C."/>
            <person name="Singh A."/>
            <person name="Wilkins M.J."/>
            <person name="Karaoz U."/>
            <person name="Brodie E.L."/>
            <person name="Williams K.H."/>
            <person name="Hubbard S.S."/>
            <person name="Banfield J.F."/>
        </authorList>
    </citation>
    <scope>NUCLEOTIDE SEQUENCE [LARGE SCALE GENOMIC DNA]</scope>
</reference>
<evidence type="ECO:0000256" key="1">
    <source>
        <dbReference type="SAM" id="Phobius"/>
    </source>
</evidence>
<protein>
    <recommendedName>
        <fullName evidence="4">POTRA domain-containing protein</fullName>
    </recommendedName>
</protein>
<proteinExistence type="predicted"/>
<keyword evidence="1" id="KW-1133">Transmembrane helix</keyword>
<organism evidence="2 3">
    <name type="scientific">Candidatus Uhrbacteria bacterium RIFCSPHIGHO2_12_FULL_60_25</name>
    <dbReference type="NCBI Taxonomy" id="1802399"/>
    <lineage>
        <taxon>Bacteria</taxon>
        <taxon>Candidatus Uhriibacteriota</taxon>
    </lineage>
</organism>
<feature type="transmembrane region" description="Helical" evidence="1">
    <location>
        <begin position="28"/>
        <end position="46"/>
    </location>
</feature>
<evidence type="ECO:0000313" key="2">
    <source>
        <dbReference type="EMBL" id="OGL78143.1"/>
    </source>
</evidence>
<keyword evidence="1" id="KW-0472">Membrane</keyword>
<evidence type="ECO:0008006" key="4">
    <source>
        <dbReference type="Google" id="ProtNLM"/>
    </source>
</evidence>
<dbReference type="Proteomes" id="UP000176603">
    <property type="component" value="Unassembled WGS sequence"/>
</dbReference>